<dbReference type="PANTHER" id="PTHR14484:SF1">
    <property type="entry name" value="COILED-COIL DOMAIN-CONTAINING PROTEIN 71L"/>
    <property type="match status" value="1"/>
</dbReference>
<organism evidence="3 4">
    <name type="scientific">Gorilla gorilla gorilla</name>
    <name type="common">Western lowland gorilla</name>
    <dbReference type="NCBI Taxonomy" id="9595"/>
    <lineage>
        <taxon>Eukaryota</taxon>
        <taxon>Metazoa</taxon>
        <taxon>Chordata</taxon>
        <taxon>Craniata</taxon>
        <taxon>Vertebrata</taxon>
        <taxon>Euteleostomi</taxon>
        <taxon>Mammalia</taxon>
        <taxon>Eutheria</taxon>
        <taxon>Euarchontoglires</taxon>
        <taxon>Primates</taxon>
        <taxon>Haplorrhini</taxon>
        <taxon>Catarrhini</taxon>
        <taxon>Hominidae</taxon>
        <taxon>Gorilla</taxon>
    </lineage>
</organism>
<sequence>MKRRRRRPPVAPATAARGGDFRAEDGAGLEAREEKVVYSRSQLSLADSTKALGDAFKLFMPRSTEFMSSDAELWSFLCSLKHQFSPHILRSKDVYGYSSSRGQARRPLPGQARGSRALLRGPHLGGDLEGGHPDADHLPHHPRRQRRVGRAQPGGSAAQGAPGPASEPGTHGEAPPLPGAPGMRRGLQGASCRPRPWDRPSARRNEQVSVECLQIRPGPRPPVHFTREEVAGWLSLSRAAARSSWTPVQVCPLLPPVPGLRREGTAGPAGEVLFFLTPD</sequence>
<accession>A0A2I2Y5N8</accession>
<dbReference type="InterPro" id="IPR026695">
    <property type="entry name" value="Ccdc71/71L"/>
</dbReference>
<proteinExistence type="predicted"/>
<dbReference type="GeneTree" id="ENSGT00940000155306"/>
<gene>
    <name evidence="3" type="primary">CCDC71L</name>
</gene>
<feature type="compositionally biased region" description="Low complexity" evidence="2">
    <location>
        <begin position="151"/>
        <end position="169"/>
    </location>
</feature>
<reference evidence="4" key="1">
    <citation type="submission" date="2011-05" db="EMBL/GenBank/DDBJ databases">
        <title>Insights into the evolution of the great apes provided by the gorilla genome.</title>
        <authorList>
            <person name="Scally A."/>
        </authorList>
    </citation>
    <scope>NUCLEOTIDE SEQUENCE [LARGE SCALE GENOMIC DNA]</scope>
</reference>
<dbReference type="OMA" id="VHFMREE"/>
<evidence type="ECO:0000256" key="2">
    <source>
        <dbReference type="SAM" id="MobiDB-lite"/>
    </source>
</evidence>
<feature type="region of interest" description="Disordered" evidence="2">
    <location>
        <begin position="1"/>
        <end position="25"/>
    </location>
</feature>
<dbReference type="PANTHER" id="PTHR14484">
    <property type="entry name" value="COILED-COIL DOMAIN-CONTAINING PROTEIN 71"/>
    <property type="match status" value="1"/>
</dbReference>
<evidence type="ECO:0000313" key="3">
    <source>
        <dbReference type="Ensembl" id="ENSGGOP00000030202.1"/>
    </source>
</evidence>
<evidence type="ECO:0000313" key="4">
    <source>
        <dbReference type="Proteomes" id="UP000001519"/>
    </source>
</evidence>
<reference evidence="3" key="3">
    <citation type="submission" date="2025-08" db="UniProtKB">
        <authorList>
            <consortium name="Ensembl"/>
        </authorList>
    </citation>
    <scope>IDENTIFICATION</scope>
</reference>
<dbReference type="EMBL" id="CABD030054295">
    <property type="status" value="NOT_ANNOTATED_CDS"/>
    <property type="molecule type" value="Genomic_DNA"/>
</dbReference>
<dbReference type="Ensembl" id="ENSGGOT00000060110.1">
    <property type="protein sequence ID" value="ENSGGOP00000030202.1"/>
    <property type="gene ID" value="ENSGGOG00000039362.1"/>
</dbReference>
<feature type="compositionally biased region" description="Basic and acidic residues" evidence="2">
    <location>
        <begin position="129"/>
        <end position="139"/>
    </location>
</feature>
<name>A0A2I2Y5N8_GORGO</name>
<keyword evidence="4" id="KW-1185">Reference proteome</keyword>
<keyword evidence="1" id="KW-0597">Phosphoprotein</keyword>
<dbReference type="Proteomes" id="UP000001519">
    <property type="component" value="Chromosome 7"/>
</dbReference>
<dbReference type="Bgee" id="ENSGGOG00000039362">
    <property type="expression patterns" value="Expressed in liver and 5 other cell types or tissues"/>
</dbReference>
<evidence type="ECO:0000256" key="1">
    <source>
        <dbReference type="ARBA" id="ARBA00022553"/>
    </source>
</evidence>
<dbReference type="InParanoid" id="A0A2I2Y5N8"/>
<dbReference type="Pfam" id="PF15374">
    <property type="entry name" value="CCDC71L"/>
    <property type="match status" value="1"/>
</dbReference>
<reference evidence="3" key="4">
    <citation type="submission" date="2025-09" db="UniProtKB">
        <authorList>
            <consortium name="Ensembl"/>
        </authorList>
    </citation>
    <scope>IDENTIFICATION</scope>
</reference>
<feature type="compositionally biased region" description="Basic and acidic residues" evidence="2">
    <location>
        <begin position="195"/>
        <end position="206"/>
    </location>
</feature>
<protein>
    <submittedName>
        <fullName evidence="3">Coiled-coil domain containing 71 like</fullName>
    </submittedName>
</protein>
<feature type="region of interest" description="Disordered" evidence="2">
    <location>
        <begin position="99"/>
        <end position="208"/>
    </location>
</feature>
<dbReference type="EMBL" id="CABD030054296">
    <property type="status" value="NOT_ANNOTATED_CDS"/>
    <property type="molecule type" value="Genomic_DNA"/>
</dbReference>
<feature type="compositionally biased region" description="Basic residues" evidence="2">
    <location>
        <begin position="140"/>
        <end position="149"/>
    </location>
</feature>
<reference evidence="3 4" key="2">
    <citation type="journal article" date="2012" name="Nature">
        <title>Insights into hominid evolution from the gorilla genome sequence.</title>
        <authorList>
            <person name="Scally A."/>
            <person name="Dutheil J.Y."/>
            <person name="Hillier L.W."/>
            <person name="Jordan G.E."/>
            <person name="Goodhead I."/>
            <person name="Herrero J."/>
            <person name="Hobolth A."/>
            <person name="Lappalainen T."/>
            <person name="Mailund T."/>
            <person name="Marques-Bonet T."/>
            <person name="McCarthy S."/>
            <person name="Montgomery S.H."/>
            <person name="Schwalie P.C."/>
            <person name="Tang Y.A."/>
            <person name="Ward M.C."/>
            <person name="Xue Y."/>
            <person name="Yngvadottir B."/>
            <person name="Alkan C."/>
            <person name="Andersen L.N."/>
            <person name="Ayub Q."/>
            <person name="Ball E.V."/>
            <person name="Beal K."/>
            <person name="Bradley B.J."/>
            <person name="Chen Y."/>
            <person name="Clee C.M."/>
            <person name="Fitzgerald S."/>
            <person name="Graves T.A."/>
            <person name="Gu Y."/>
            <person name="Heath P."/>
            <person name="Heger A."/>
            <person name="Karakoc E."/>
            <person name="Kolb-Kokocinski A."/>
            <person name="Laird G.K."/>
            <person name="Lunter G."/>
            <person name="Meader S."/>
            <person name="Mort M."/>
            <person name="Mullikin J.C."/>
            <person name="Munch K."/>
            <person name="O'Connor T.D."/>
            <person name="Phillips A.D."/>
            <person name="Prado-Martinez J."/>
            <person name="Rogers A.S."/>
            <person name="Sajjadian S."/>
            <person name="Schmidt D."/>
            <person name="Shaw K."/>
            <person name="Simpson J.T."/>
            <person name="Stenson P.D."/>
            <person name="Turner D.J."/>
            <person name="Vigilant L."/>
            <person name="Vilella A.J."/>
            <person name="Whitener W."/>
            <person name="Zhu B."/>
            <person name="Cooper D.N."/>
            <person name="de Jong P."/>
            <person name="Dermitzakis E.T."/>
            <person name="Eichler E.E."/>
            <person name="Flicek P."/>
            <person name="Goldman N."/>
            <person name="Mundy N.I."/>
            <person name="Ning Z."/>
            <person name="Odom D.T."/>
            <person name="Ponting C.P."/>
            <person name="Quail M.A."/>
            <person name="Ryder O.A."/>
            <person name="Searle S.M."/>
            <person name="Warren W.C."/>
            <person name="Wilson R.K."/>
            <person name="Schierup M.H."/>
            <person name="Rogers J."/>
            <person name="Tyler-Smith C."/>
            <person name="Durbin R."/>
        </authorList>
    </citation>
    <scope>NUCLEOTIDE SEQUENCE [LARGE SCALE GENOMIC DNA]</scope>
</reference>
<dbReference type="AlphaFoldDB" id="A0A2I2Y5N8"/>